<evidence type="ECO:0000256" key="1">
    <source>
        <dbReference type="ARBA" id="ARBA00022574"/>
    </source>
</evidence>
<dbReference type="PANTHER" id="PTHR19879">
    <property type="entry name" value="TRANSCRIPTION INITIATION FACTOR TFIID"/>
    <property type="match status" value="1"/>
</dbReference>
<dbReference type="Proteomes" id="UP001519332">
    <property type="component" value="Unassembled WGS sequence"/>
</dbReference>
<feature type="repeat" description="WD" evidence="3">
    <location>
        <begin position="1090"/>
        <end position="1124"/>
    </location>
</feature>
<sequence>MGRRERFLDPDTGLVQRFAFELRQLRDSAGRPSYRELAQRAHYSVTALSEAAGGRTFPSLAVTLAYVQACAGDRDMWLSRWQAVSDELAPDSDDDDVAAAPYLGLATFRQEDANRFHGRGRLIEELCSRIERDPFLAVFGASGIGKSSLLRAGLLPAIGRGDVAGGEHWPVILCTPGRRPIEQLAIQLANLNGISAVPVATQLAAEPGSVGVLVKQMLATRPEQARLVIVVDQFEEIFTLCPDEQERTRFIDCLLAVAEGCDGQARIVLGARADFYARCARYPGLVAALRDRQVLVGPMEADDLRCVIREPAVSAGLTVEKALVETIVADARGEPGALPLISHALLETWKRRSGDMVTLAGYQRTGGVHGAIAQTADRVYDEFDSERQRIVRNIVLRLTALGEGTEDTRRRVTRTELLSGSDSPAVATVLARLTAARLVTVGKDTVEVAHEALIRSWPRLQAWLVEDRESLAAHRRLTETVIEWERHGRDEGLLYRGAQLAAWQIRPQDSLNDAERTFLADSHRAKIREHRTRRRRVRLTIGGLASATAAVTVLAVLAWLSADRAENESRLAFSRQLVATARAQLQLDPELGLLLAKEAFRTNPNADSEAMLSQAAVASHVRASIPAHQGKVTGVAFSPDGKHLATSGADGMVRVWACDHGRVSTASPVELAGHHGEVWNPVFSPDGNRIAAAGIDGTATIWDWTSGAPPLLLQGHQDKVWSVAFSPDGQQVASASQDGTLRIWTINGSELTVLRGHNERVLGVAFSPDGRRLASSGGDNTVRIWTLDDTRAPIVLRGHENSVESVAFSPDGQHLATASTDGTVRVWDTDGSPGSVVLGTHDGTAESATYSRDGRWIASTGNDGTVRVWNATSHARPLVLRGHHGTVWAAAFDPDGWQLASASDDGTARVWDIDEVGDATVLRGHDGPARGAVFSPDGRTLASASDDGTVRIWDTTGKTEPRVLHGQDGLLLQVTFSSDGQRVASVADNGTVRIHMVTGKSTPVVLHDPGPVWQVAFSPDGQRLAAANRSGSIRIWNTTTGADEPTQLQGDQGALCYVAWSPDGRHIASAGPSGTVLVWDLTRTGAPAVFRGHQGLVWTVAFSPDGKRLASGGNDGTVRIWSISGETDPLVLHGHQGVVWSVAFSADGHTLATSGNDATVRLWQFTSTRDPLQLQGFRASVETVTFSTDGRLATAHDDGTVRIWRCEVCRPINDVLAFADQHLTRQLTAEERKTYLNEPSA</sequence>
<gene>
    <name evidence="5" type="ORF">JOF56_005100</name>
</gene>
<dbReference type="PRINTS" id="PR00320">
    <property type="entry name" value="GPROTEINBRPT"/>
</dbReference>
<dbReference type="InterPro" id="IPR001680">
    <property type="entry name" value="WD40_rpt"/>
</dbReference>
<evidence type="ECO:0000256" key="2">
    <source>
        <dbReference type="ARBA" id="ARBA00022737"/>
    </source>
</evidence>
<feature type="repeat" description="WD" evidence="3">
    <location>
        <begin position="1048"/>
        <end position="1081"/>
    </location>
</feature>
<dbReference type="SMART" id="SM00320">
    <property type="entry name" value="WD40"/>
    <property type="match status" value="14"/>
</dbReference>
<dbReference type="PROSITE" id="PS00678">
    <property type="entry name" value="WD_REPEATS_1"/>
    <property type="match status" value="2"/>
</dbReference>
<dbReference type="InterPro" id="IPR015943">
    <property type="entry name" value="WD40/YVTN_repeat-like_dom_sf"/>
</dbReference>
<dbReference type="InterPro" id="IPR019775">
    <property type="entry name" value="WD40_repeat_CS"/>
</dbReference>
<feature type="domain" description="HTH cro/C1-type" evidence="4">
    <location>
        <begin position="21"/>
        <end position="77"/>
    </location>
</feature>
<dbReference type="InterPro" id="IPR027417">
    <property type="entry name" value="P-loop_NTPase"/>
</dbReference>
<dbReference type="InterPro" id="IPR001387">
    <property type="entry name" value="Cro/C1-type_HTH"/>
</dbReference>
<dbReference type="SUPFAM" id="SSF50978">
    <property type="entry name" value="WD40 repeat-like"/>
    <property type="match status" value="3"/>
</dbReference>
<dbReference type="SUPFAM" id="SSF52540">
    <property type="entry name" value="P-loop containing nucleoside triphosphate hydrolases"/>
    <property type="match status" value="1"/>
</dbReference>
<feature type="repeat" description="WD" evidence="3">
    <location>
        <begin position="713"/>
        <end position="754"/>
    </location>
</feature>
<name>A0ABS4TJX3_9PSEU</name>
<dbReference type="InterPro" id="IPR049052">
    <property type="entry name" value="nSTAND1"/>
</dbReference>
<feature type="repeat" description="WD" evidence="3">
    <location>
        <begin position="1005"/>
        <end position="1046"/>
    </location>
</feature>
<feature type="repeat" description="WD" evidence="3">
    <location>
        <begin position="625"/>
        <end position="656"/>
    </location>
</feature>
<proteinExistence type="predicted"/>
<feature type="repeat" description="WD" evidence="3">
    <location>
        <begin position="1174"/>
        <end position="1204"/>
    </location>
</feature>
<accession>A0ABS4TJX3</accession>
<feature type="repeat" description="WD" evidence="3">
    <location>
        <begin position="671"/>
        <end position="703"/>
    </location>
</feature>
<evidence type="ECO:0000313" key="6">
    <source>
        <dbReference type="Proteomes" id="UP001519332"/>
    </source>
</evidence>
<dbReference type="InterPro" id="IPR020472">
    <property type="entry name" value="WD40_PAC1"/>
</dbReference>
<dbReference type="PROSITE" id="PS50082">
    <property type="entry name" value="WD_REPEATS_2"/>
    <property type="match status" value="13"/>
</dbReference>
<dbReference type="RefSeq" id="WP_307855251.1">
    <property type="nucleotide sequence ID" value="NZ_JAGINW010000001.1"/>
</dbReference>
<dbReference type="CDD" id="cd00200">
    <property type="entry name" value="WD40"/>
    <property type="match status" value="2"/>
</dbReference>
<feature type="repeat" description="WD" evidence="3">
    <location>
        <begin position="838"/>
        <end position="879"/>
    </location>
</feature>
<keyword evidence="1 3" id="KW-0853">WD repeat</keyword>
<dbReference type="InterPro" id="IPR036322">
    <property type="entry name" value="WD40_repeat_dom_sf"/>
</dbReference>
<evidence type="ECO:0000313" key="5">
    <source>
        <dbReference type="EMBL" id="MBP2324715.1"/>
    </source>
</evidence>
<evidence type="ECO:0000259" key="4">
    <source>
        <dbReference type="SMART" id="SM00530"/>
    </source>
</evidence>
<evidence type="ECO:0000256" key="3">
    <source>
        <dbReference type="PROSITE-ProRule" id="PRU00221"/>
    </source>
</evidence>
<dbReference type="Pfam" id="PF13560">
    <property type="entry name" value="HTH_31"/>
    <property type="match status" value="1"/>
</dbReference>
<feature type="repeat" description="WD" evidence="3">
    <location>
        <begin position="880"/>
        <end position="914"/>
    </location>
</feature>
<dbReference type="PROSITE" id="PS50294">
    <property type="entry name" value="WD_REPEATS_REGION"/>
    <property type="match status" value="12"/>
</dbReference>
<feature type="repeat" description="WD" evidence="3">
    <location>
        <begin position="1132"/>
        <end position="1173"/>
    </location>
</feature>
<organism evidence="5 6">
    <name type="scientific">Kibdelosporangium banguiense</name>
    <dbReference type="NCBI Taxonomy" id="1365924"/>
    <lineage>
        <taxon>Bacteria</taxon>
        <taxon>Bacillati</taxon>
        <taxon>Actinomycetota</taxon>
        <taxon>Actinomycetes</taxon>
        <taxon>Pseudonocardiales</taxon>
        <taxon>Pseudonocardiaceae</taxon>
        <taxon>Kibdelosporangium</taxon>
    </lineage>
</organism>
<protein>
    <submittedName>
        <fullName evidence="5">WD40 repeat protein</fullName>
    </submittedName>
</protein>
<dbReference type="SMART" id="SM00530">
    <property type="entry name" value="HTH_XRE"/>
    <property type="match status" value="1"/>
</dbReference>
<dbReference type="Pfam" id="PF20703">
    <property type="entry name" value="nSTAND1"/>
    <property type="match status" value="1"/>
</dbReference>
<dbReference type="EMBL" id="JAGINW010000001">
    <property type="protein sequence ID" value="MBP2324715.1"/>
    <property type="molecule type" value="Genomic_DNA"/>
</dbReference>
<feature type="repeat" description="WD" evidence="3">
    <location>
        <begin position="796"/>
        <end position="828"/>
    </location>
</feature>
<keyword evidence="6" id="KW-1185">Reference proteome</keyword>
<comment type="caution">
    <text evidence="5">The sequence shown here is derived from an EMBL/GenBank/DDBJ whole genome shotgun (WGS) entry which is preliminary data.</text>
</comment>
<feature type="repeat" description="WD" evidence="3">
    <location>
        <begin position="754"/>
        <end position="795"/>
    </location>
</feature>
<keyword evidence="2" id="KW-0677">Repeat</keyword>
<dbReference type="Pfam" id="PF00400">
    <property type="entry name" value="WD40"/>
    <property type="match status" value="14"/>
</dbReference>
<dbReference type="Gene3D" id="2.130.10.10">
    <property type="entry name" value="YVTN repeat-like/Quinoprotein amine dehydrogenase"/>
    <property type="match status" value="5"/>
</dbReference>
<dbReference type="PANTHER" id="PTHR19879:SF9">
    <property type="entry name" value="TRANSCRIPTION INITIATION FACTOR TFIID SUBUNIT 5"/>
    <property type="match status" value="1"/>
</dbReference>
<feature type="repeat" description="WD" evidence="3">
    <location>
        <begin position="922"/>
        <end position="963"/>
    </location>
</feature>
<reference evidence="5 6" key="1">
    <citation type="submission" date="2021-03" db="EMBL/GenBank/DDBJ databases">
        <title>Sequencing the genomes of 1000 actinobacteria strains.</title>
        <authorList>
            <person name="Klenk H.-P."/>
        </authorList>
    </citation>
    <scope>NUCLEOTIDE SEQUENCE [LARGE SCALE GENOMIC DNA]</scope>
    <source>
        <strain evidence="5 6">DSM 46670</strain>
    </source>
</reference>